<evidence type="ECO:0000313" key="2">
    <source>
        <dbReference type="Proteomes" id="UP000569329"/>
    </source>
</evidence>
<keyword evidence="2" id="KW-1185">Reference proteome</keyword>
<comment type="caution">
    <text evidence="1">The sequence shown here is derived from an EMBL/GenBank/DDBJ whole genome shotgun (WGS) entry which is preliminary data.</text>
</comment>
<sequence length="34" mass="3750">MCGESYAQGSEPYALREAYHQLSAHLLLQAGELL</sequence>
<dbReference type="AlphaFoldDB" id="A0A839E0C2"/>
<gene>
    <name evidence="1" type="ORF">FHX42_002548</name>
</gene>
<name>A0A839E0C2_9PSEU</name>
<dbReference type="Proteomes" id="UP000569329">
    <property type="component" value="Unassembled WGS sequence"/>
</dbReference>
<protein>
    <submittedName>
        <fullName evidence="1">Uncharacterized protein</fullName>
    </submittedName>
</protein>
<accession>A0A839E0C2</accession>
<dbReference type="EMBL" id="JACGWZ010000003">
    <property type="protein sequence ID" value="MBA8825197.1"/>
    <property type="molecule type" value="Genomic_DNA"/>
</dbReference>
<evidence type="ECO:0000313" key="1">
    <source>
        <dbReference type="EMBL" id="MBA8825197.1"/>
    </source>
</evidence>
<organism evidence="1 2">
    <name type="scientific">Halosaccharopolyspora lacisalsi</name>
    <dbReference type="NCBI Taxonomy" id="1000566"/>
    <lineage>
        <taxon>Bacteria</taxon>
        <taxon>Bacillati</taxon>
        <taxon>Actinomycetota</taxon>
        <taxon>Actinomycetes</taxon>
        <taxon>Pseudonocardiales</taxon>
        <taxon>Pseudonocardiaceae</taxon>
        <taxon>Halosaccharopolyspora</taxon>
    </lineage>
</organism>
<proteinExistence type="predicted"/>
<reference evidence="1 2" key="1">
    <citation type="submission" date="2020-07" db="EMBL/GenBank/DDBJ databases">
        <title>Sequencing the genomes of 1000 actinobacteria strains.</title>
        <authorList>
            <person name="Klenk H.-P."/>
        </authorList>
    </citation>
    <scope>NUCLEOTIDE SEQUENCE [LARGE SCALE GENOMIC DNA]</scope>
    <source>
        <strain evidence="1 2">DSM 45975</strain>
    </source>
</reference>